<evidence type="ECO:0000256" key="1">
    <source>
        <dbReference type="SAM" id="MobiDB-lite"/>
    </source>
</evidence>
<dbReference type="Proteomes" id="UP000541444">
    <property type="component" value="Unassembled WGS sequence"/>
</dbReference>
<dbReference type="PANTHER" id="PTHR32343:SF10">
    <property type="entry name" value="RNA-BINDING REGION RNP-1 DOMAIN-CONTAINING PROTEIN"/>
    <property type="match status" value="1"/>
</dbReference>
<organism evidence="2 3">
    <name type="scientific">Kingdonia uniflora</name>
    <dbReference type="NCBI Taxonomy" id="39325"/>
    <lineage>
        <taxon>Eukaryota</taxon>
        <taxon>Viridiplantae</taxon>
        <taxon>Streptophyta</taxon>
        <taxon>Embryophyta</taxon>
        <taxon>Tracheophyta</taxon>
        <taxon>Spermatophyta</taxon>
        <taxon>Magnoliopsida</taxon>
        <taxon>Ranunculales</taxon>
        <taxon>Circaeasteraceae</taxon>
        <taxon>Kingdonia</taxon>
    </lineage>
</organism>
<dbReference type="AlphaFoldDB" id="A0A7J7M0X9"/>
<dbReference type="OrthoDB" id="7763451at2759"/>
<feature type="compositionally biased region" description="Basic and acidic residues" evidence="1">
    <location>
        <begin position="82"/>
        <end position="91"/>
    </location>
</feature>
<feature type="region of interest" description="Disordered" evidence="1">
    <location>
        <begin position="80"/>
        <end position="108"/>
    </location>
</feature>
<accession>A0A7J7M0X9</accession>
<proteinExistence type="predicted"/>
<reference evidence="2 3" key="1">
    <citation type="journal article" date="2020" name="IScience">
        <title>Genome Sequencing of the Endangered Kingdonia uniflora (Circaeasteraceae, Ranunculales) Reveals Potential Mechanisms of Evolutionary Specialization.</title>
        <authorList>
            <person name="Sun Y."/>
            <person name="Deng T."/>
            <person name="Zhang A."/>
            <person name="Moore M.J."/>
            <person name="Landis J.B."/>
            <person name="Lin N."/>
            <person name="Zhang H."/>
            <person name="Zhang X."/>
            <person name="Huang J."/>
            <person name="Zhang X."/>
            <person name="Sun H."/>
            <person name="Wang H."/>
        </authorList>
    </citation>
    <scope>NUCLEOTIDE SEQUENCE [LARGE SCALE GENOMIC DNA]</scope>
    <source>
        <strain evidence="2">TB1705</strain>
        <tissue evidence="2">Leaf</tissue>
    </source>
</reference>
<comment type="caution">
    <text evidence="2">The sequence shown here is derived from an EMBL/GenBank/DDBJ whole genome shotgun (WGS) entry which is preliminary data.</text>
</comment>
<dbReference type="PANTHER" id="PTHR32343">
    <property type="entry name" value="SERINE/ARGININE-RICH SPLICING FACTOR"/>
    <property type="match status" value="1"/>
</dbReference>
<sequence length="108" mass="11631">MYLHKVSEKAKTTIAAVEQKVSDAGSAIMKNRYVFSAAAWVTGGINKVAKAAGEVGQKAKEKVGMAEEEEKREMVENFAKVHLSESPKSDQGEQQSVSKPLPAQGLIL</sequence>
<gene>
    <name evidence="2" type="ORF">GIB67_042484</name>
</gene>
<evidence type="ECO:0000313" key="2">
    <source>
        <dbReference type="EMBL" id="KAF6148525.1"/>
    </source>
</evidence>
<protein>
    <submittedName>
        <fullName evidence="2">Uncharacterized protein</fullName>
    </submittedName>
</protein>
<keyword evidence="3" id="KW-1185">Reference proteome</keyword>
<name>A0A7J7M0X9_9MAGN</name>
<dbReference type="EMBL" id="JACGCM010001844">
    <property type="protein sequence ID" value="KAF6148525.1"/>
    <property type="molecule type" value="Genomic_DNA"/>
</dbReference>
<evidence type="ECO:0000313" key="3">
    <source>
        <dbReference type="Proteomes" id="UP000541444"/>
    </source>
</evidence>